<keyword evidence="3" id="KW-1185">Reference proteome</keyword>
<comment type="caution">
    <text evidence="2">The sequence shown here is derived from an EMBL/GenBank/DDBJ whole genome shotgun (WGS) entry which is preliminary data.</text>
</comment>
<gene>
    <name evidence="2" type="ORF">ISO4_02050</name>
</gene>
<keyword evidence="1" id="KW-1133">Transmembrane helix</keyword>
<dbReference type="Proteomes" id="UP000644441">
    <property type="component" value="Unassembled WGS sequence"/>
</dbReference>
<name>A0ABS0AH48_9GAMM</name>
<keyword evidence="1" id="KW-0812">Transmembrane</keyword>
<organism evidence="2 3">
    <name type="scientific">Alloalcanivorax venustensis ISO4</name>
    <dbReference type="NCBI Taxonomy" id="1177184"/>
    <lineage>
        <taxon>Bacteria</taxon>
        <taxon>Pseudomonadati</taxon>
        <taxon>Pseudomonadota</taxon>
        <taxon>Gammaproteobacteria</taxon>
        <taxon>Oceanospirillales</taxon>
        <taxon>Alcanivoracaceae</taxon>
        <taxon>Alloalcanivorax</taxon>
    </lineage>
</organism>
<evidence type="ECO:0008006" key="4">
    <source>
        <dbReference type="Google" id="ProtNLM"/>
    </source>
</evidence>
<evidence type="ECO:0000313" key="3">
    <source>
        <dbReference type="Proteomes" id="UP000644441"/>
    </source>
</evidence>
<evidence type="ECO:0000313" key="2">
    <source>
        <dbReference type="EMBL" id="MBF5053448.1"/>
    </source>
</evidence>
<protein>
    <recommendedName>
        <fullName evidence="4">Transmembrane protein</fullName>
    </recommendedName>
</protein>
<accession>A0ABS0AH48</accession>
<feature type="transmembrane region" description="Helical" evidence="1">
    <location>
        <begin position="16"/>
        <end position="49"/>
    </location>
</feature>
<keyword evidence="1" id="KW-0472">Membrane</keyword>
<dbReference type="EMBL" id="ARXR01000016">
    <property type="protein sequence ID" value="MBF5053448.1"/>
    <property type="molecule type" value="Genomic_DNA"/>
</dbReference>
<proteinExistence type="predicted"/>
<evidence type="ECO:0000256" key="1">
    <source>
        <dbReference type="SAM" id="Phobius"/>
    </source>
</evidence>
<sequence length="72" mass="7794">MRVALGSGPSRGSRVVIIQVMALFLGFPFTTLLVGPLVFFPPFLGVVVIKLATTHVRYSLYHSGYVAISISQ</sequence>
<reference evidence="2 3" key="1">
    <citation type="submission" date="2012-09" db="EMBL/GenBank/DDBJ databases">
        <title>Genome Sequence of alkane-degrading Bacterium Alcanivorax venustensis ISO4.</title>
        <authorList>
            <person name="Lai Q."/>
            <person name="Shao Z."/>
        </authorList>
    </citation>
    <scope>NUCLEOTIDE SEQUENCE [LARGE SCALE GENOMIC DNA]</scope>
    <source>
        <strain evidence="2 3">ISO4</strain>
    </source>
</reference>